<dbReference type="EMBL" id="RBZP01000019">
    <property type="protein sequence ID" value="RKQ30244.1"/>
    <property type="molecule type" value="Genomic_DNA"/>
</dbReference>
<accession>A0A494ZWF3</accession>
<proteinExistence type="predicted"/>
<evidence type="ECO:0000256" key="1">
    <source>
        <dbReference type="SAM" id="Phobius"/>
    </source>
</evidence>
<dbReference type="AlphaFoldDB" id="A0A494ZWF3"/>
<comment type="caution">
    <text evidence="2">The sequence shown here is derived from an EMBL/GenBank/DDBJ whole genome shotgun (WGS) entry which is preliminary data.</text>
</comment>
<keyword evidence="1" id="KW-1133">Transmembrane helix</keyword>
<dbReference type="OrthoDB" id="2413078at2"/>
<organism evidence="2 3">
    <name type="scientific">Oceanobacillus halophilus</name>
    <dbReference type="NCBI Taxonomy" id="930130"/>
    <lineage>
        <taxon>Bacteria</taxon>
        <taxon>Bacillati</taxon>
        <taxon>Bacillota</taxon>
        <taxon>Bacilli</taxon>
        <taxon>Bacillales</taxon>
        <taxon>Bacillaceae</taxon>
        <taxon>Oceanobacillus</taxon>
    </lineage>
</organism>
<keyword evidence="1" id="KW-0812">Transmembrane</keyword>
<sequence length="94" mass="11036">MGEFMIFFLVIIACAVQYFLSTRHSVYWGAIVPVLFLTGMTWMFITNRIESIIAFLILLVVGMIFLIEQWSRGRKSLKKNRSKELDKMKKLDIE</sequence>
<reference evidence="2 3" key="1">
    <citation type="journal article" date="2016" name="Int. J. Syst. Evol. Microbiol.">
        <title>Oceanobacillus halophilus sp. nov., a novel moderately halophilic bacterium from a hypersaline lake.</title>
        <authorList>
            <person name="Amoozegar M.A."/>
            <person name="Bagheri M."/>
            <person name="Makhdoumi A."/>
            <person name="Nikou M.M."/>
            <person name="Fazeli S.A.S."/>
            <person name="Schumann P."/>
            <person name="Sproer C."/>
            <person name="Sanchez-Porro C."/>
            <person name="Ventosa A."/>
        </authorList>
    </citation>
    <scope>NUCLEOTIDE SEQUENCE [LARGE SCALE GENOMIC DNA]</scope>
    <source>
        <strain evidence="2 3">DSM 23996</strain>
    </source>
</reference>
<gene>
    <name evidence="2" type="ORF">D8M06_16265</name>
</gene>
<feature type="transmembrane region" description="Helical" evidence="1">
    <location>
        <begin position="6"/>
        <end position="21"/>
    </location>
</feature>
<name>A0A494ZWF3_9BACI</name>
<feature type="transmembrane region" description="Helical" evidence="1">
    <location>
        <begin position="26"/>
        <end position="45"/>
    </location>
</feature>
<protein>
    <submittedName>
        <fullName evidence="2">Uncharacterized protein</fullName>
    </submittedName>
</protein>
<feature type="transmembrane region" description="Helical" evidence="1">
    <location>
        <begin position="51"/>
        <end position="71"/>
    </location>
</feature>
<evidence type="ECO:0000313" key="2">
    <source>
        <dbReference type="EMBL" id="RKQ30244.1"/>
    </source>
</evidence>
<keyword evidence="3" id="KW-1185">Reference proteome</keyword>
<evidence type="ECO:0000313" key="3">
    <source>
        <dbReference type="Proteomes" id="UP000269301"/>
    </source>
</evidence>
<dbReference type="RefSeq" id="WP_121205643.1">
    <property type="nucleotide sequence ID" value="NZ_RBZP01000019.1"/>
</dbReference>
<dbReference type="Proteomes" id="UP000269301">
    <property type="component" value="Unassembled WGS sequence"/>
</dbReference>
<keyword evidence="1" id="KW-0472">Membrane</keyword>